<dbReference type="Proteomes" id="UP000010552">
    <property type="component" value="Unassembled WGS sequence"/>
</dbReference>
<feature type="compositionally biased region" description="Basic and acidic residues" evidence="1">
    <location>
        <begin position="20"/>
        <end position="35"/>
    </location>
</feature>
<gene>
    <name evidence="2" type="ORF">PAL_GLEAN10004920</name>
</gene>
<name>L5KKL0_PTEAL</name>
<dbReference type="AlphaFoldDB" id="L5KKL0"/>
<dbReference type="STRING" id="9402.L5KKL0"/>
<keyword evidence="3" id="KW-1185">Reference proteome</keyword>
<dbReference type="EMBL" id="KB030664">
    <property type="protein sequence ID" value="ELK12085.1"/>
    <property type="molecule type" value="Genomic_DNA"/>
</dbReference>
<evidence type="ECO:0000313" key="2">
    <source>
        <dbReference type="EMBL" id="ELK12085.1"/>
    </source>
</evidence>
<organism evidence="2 3">
    <name type="scientific">Pteropus alecto</name>
    <name type="common">Black flying fox</name>
    <dbReference type="NCBI Taxonomy" id="9402"/>
    <lineage>
        <taxon>Eukaryota</taxon>
        <taxon>Metazoa</taxon>
        <taxon>Chordata</taxon>
        <taxon>Craniata</taxon>
        <taxon>Vertebrata</taxon>
        <taxon>Euteleostomi</taxon>
        <taxon>Mammalia</taxon>
        <taxon>Eutheria</taxon>
        <taxon>Laurasiatheria</taxon>
        <taxon>Chiroptera</taxon>
        <taxon>Yinpterochiroptera</taxon>
        <taxon>Pteropodoidea</taxon>
        <taxon>Pteropodidae</taxon>
        <taxon>Pteropodinae</taxon>
        <taxon>Pteropus</taxon>
    </lineage>
</organism>
<dbReference type="InParanoid" id="L5KKL0"/>
<sequence length="123" mass="13150">MVDDKMLDTTSELEAELSQEPERRQNHASEPEGSHTCEAFVAEDGAAERRMKAAALEEEPRSHPKAMDSASQQASLQVATLQEPWHVITEAEDETALQLSVVCLSGAGEAVCLLASSPEAGSS</sequence>
<proteinExistence type="predicted"/>
<protein>
    <submittedName>
        <fullName evidence="2">Thyroid receptor-interacting protein 11</fullName>
    </submittedName>
</protein>
<reference evidence="3" key="1">
    <citation type="journal article" date="2013" name="Science">
        <title>Comparative analysis of bat genomes provides insight into the evolution of flight and immunity.</title>
        <authorList>
            <person name="Zhang G."/>
            <person name="Cowled C."/>
            <person name="Shi Z."/>
            <person name="Huang Z."/>
            <person name="Bishop-Lilly K.A."/>
            <person name="Fang X."/>
            <person name="Wynne J.W."/>
            <person name="Xiong Z."/>
            <person name="Baker M.L."/>
            <person name="Zhao W."/>
            <person name="Tachedjian M."/>
            <person name="Zhu Y."/>
            <person name="Zhou P."/>
            <person name="Jiang X."/>
            <person name="Ng J."/>
            <person name="Yang L."/>
            <person name="Wu L."/>
            <person name="Xiao J."/>
            <person name="Feng Y."/>
            <person name="Chen Y."/>
            <person name="Sun X."/>
            <person name="Zhang Y."/>
            <person name="Marsh G.A."/>
            <person name="Crameri G."/>
            <person name="Broder C.C."/>
            <person name="Frey K.G."/>
            <person name="Wang L.F."/>
            <person name="Wang J."/>
        </authorList>
    </citation>
    <scope>NUCLEOTIDE SEQUENCE [LARGE SCALE GENOMIC DNA]</scope>
</reference>
<evidence type="ECO:0000256" key="1">
    <source>
        <dbReference type="SAM" id="MobiDB-lite"/>
    </source>
</evidence>
<accession>L5KKL0</accession>
<feature type="region of interest" description="Disordered" evidence="1">
    <location>
        <begin position="1"/>
        <end position="77"/>
    </location>
</feature>
<evidence type="ECO:0000313" key="3">
    <source>
        <dbReference type="Proteomes" id="UP000010552"/>
    </source>
</evidence>
<keyword evidence="2" id="KW-0675">Receptor</keyword>